<keyword evidence="1" id="KW-0175">Coiled coil</keyword>
<protein>
    <submittedName>
        <fullName evidence="3">Uncharacterized protein</fullName>
    </submittedName>
</protein>
<comment type="caution">
    <text evidence="3">The sequence shown here is derived from an EMBL/GenBank/DDBJ whole genome shotgun (WGS) entry which is preliminary data.</text>
</comment>
<keyword evidence="4" id="KW-1185">Reference proteome</keyword>
<feature type="region of interest" description="Disordered" evidence="2">
    <location>
        <begin position="427"/>
        <end position="466"/>
    </location>
</feature>
<evidence type="ECO:0000256" key="1">
    <source>
        <dbReference type="SAM" id="Coils"/>
    </source>
</evidence>
<evidence type="ECO:0000313" key="4">
    <source>
        <dbReference type="Proteomes" id="UP000193719"/>
    </source>
</evidence>
<evidence type="ECO:0000256" key="2">
    <source>
        <dbReference type="SAM" id="MobiDB-lite"/>
    </source>
</evidence>
<accession>A0A1Y1VQB2</accession>
<evidence type="ECO:0000313" key="3">
    <source>
        <dbReference type="EMBL" id="ORX61061.1"/>
    </source>
</evidence>
<sequence>METKNKFNASLLLNDSNYYYNNNINNDNTYIRKYHFNNRGSDGLENFNENSKVSKLQPNIIKKFNICLVDDDNNNPEKSIKIKDSYVKTNFDEELNFNNKSYISNNNNTLTQLQKHIFDENEFNNYNWNNSNNNNNHEYYLSSNSESSIEIPQNNYRISFKNSFSSAKSINYKSDSQAINKKSENIKSIKIVDKNDLLKFPNNYDYLSNNSQSSKNSESSISECLSESDSYNFNYEDSISFSTESGSLSSLEKRLNFKFPHFKRFEELKLKYKIDSKSDKFEGEKCFSDSIKANSINTNNNSFKYNNYDYYSNINYYSDKYVYTYDENSNNSSSKTSHIKNKDIKGDNKIDEKNNLFSSLGNQINDDNYYTKSNNQLLNISYSHYNNKSNNIHYDSESEHEDTIYYQQNGIKKLSSNKKYTNCKIKDKSKNKVHSKSKVSSKHNKKKKKICKSSKIDNSNEKHKSMGSTLPLLINKESNNNNEYKYKCKKSEDNQDLIKKAKFKDRSSNSSSSLLHCNNLLNVKTIKEKQSLPFQEPYSHSNLNTSECNNKNIINHKNGYCIINNNNEFIINKENKKSRNKKKIDKNLIKHVKKYKKYIKMKNNNYDNNNNNDEKNNNIFLIVVNDKIYNTNTNYLSSSSSSNEKYYFKRKNKIKKGNYQNDDGNIKYNINNNEKPKSNLTISKKDDIYDPKLNIDTLNNENQCDYKEILEKNTESVNSKVSETNSLFIDDSVSISSVINISNDNHKISLIDEVQEDTVISNKKSNNELDFPIVYEENIAGVISSKNKDKCVEINPIGTQVISKDILKYQNFIDDQKSHLLTTENENLNQNLILNIKNVKSYNNVNSTEDKNPELLLHNSVKEKVPLLQLKHVDSGIISISSFTEFIKNENSELLTDEIISESDSINLSKSIVSDNEIDLIKEVQRPDTKYYNCSTKEPLSFESTDNTKVNSSSDIYFYNNETPNKLSTINEIITESPPETIIENYQLSTSISQKLPSKENIKNTINMIDNSSPNNIVTDNKTINSTEDYNESINTVSKDSLDCIFSNYADNLIKINNGFITPPPSPFHEERNGKNENLNNRAGFSSEMPLLFESNTPKENNNKIMQVRSGLNLNDYEVDIPHATQFQFKSPFIDNKRTSTSLRINDFPYINKKASLGQEIYRNYKRKIDVSQFLLGIRNRQENIKAKENEFLRVIDEETKRNEEQKILIKKTSDELNAKMNEIRQLMHKVSNHKRILMKQKEENNHLQEELEEEKKQAKTLQQQLNSQCEINIKQEKEISYYKEIHNIYLEENQRLQALLLKLTNSKSITSPYIPSFSLPPPSSPTPSIDFSQKDLILSPASSSNTLI</sequence>
<proteinExistence type="predicted"/>
<dbReference type="EMBL" id="MCFH01000001">
    <property type="protein sequence ID" value="ORX61061.1"/>
    <property type="molecule type" value="Genomic_DNA"/>
</dbReference>
<dbReference type="OrthoDB" id="10669507at2759"/>
<reference evidence="3 4" key="2">
    <citation type="submission" date="2016-08" db="EMBL/GenBank/DDBJ databases">
        <title>Pervasive Adenine N6-methylation of Active Genes in Fungi.</title>
        <authorList>
            <consortium name="DOE Joint Genome Institute"/>
            <person name="Mondo S.J."/>
            <person name="Dannebaum R.O."/>
            <person name="Kuo R.C."/>
            <person name="Labutti K."/>
            <person name="Haridas S."/>
            <person name="Kuo A."/>
            <person name="Salamov A."/>
            <person name="Ahrendt S.R."/>
            <person name="Lipzen A."/>
            <person name="Sullivan W."/>
            <person name="Andreopoulos W.B."/>
            <person name="Clum A."/>
            <person name="Lindquist E."/>
            <person name="Daum C."/>
            <person name="Ramamoorthy G.K."/>
            <person name="Gryganskyi A."/>
            <person name="Culley D."/>
            <person name="Magnuson J.K."/>
            <person name="James T.Y."/>
            <person name="O'Malley M.A."/>
            <person name="Stajich J.E."/>
            <person name="Spatafora J.W."/>
            <person name="Visel A."/>
            <person name="Grigoriev I.V."/>
        </authorList>
    </citation>
    <scope>NUCLEOTIDE SEQUENCE [LARGE SCALE GENOMIC DNA]</scope>
    <source>
        <strain evidence="4">finn</strain>
    </source>
</reference>
<dbReference type="Proteomes" id="UP000193719">
    <property type="component" value="Unassembled WGS sequence"/>
</dbReference>
<organism evidence="3 4">
    <name type="scientific">Piromyces finnis</name>
    <dbReference type="NCBI Taxonomy" id="1754191"/>
    <lineage>
        <taxon>Eukaryota</taxon>
        <taxon>Fungi</taxon>
        <taxon>Fungi incertae sedis</taxon>
        <taxon>Chytridiomycota</taxon>
        <taxon>Chytridiomycota incertae sedis</taxon>
        <taxon>Neocallimastigomycetes</taxon>
        <taxon>Neocallimastigales</taxon>
        <taxon>Neocallimastigaceae</taxon>
        <taxon>Piromyces</taxon>
    </lineage>
</organism>
<feature type="coiled-coil region" evidence="1">
    <location>
        <begin position="1196"/>
        <end position="1272"/>
    </location>
</feature>
<reference evidence="3 4" key="1">
    <citation type="submission" date="2016-08" db="EMBL/GenBank/DDBJ databases">
        <title>Genomes of anaerobic fungi encode conserved fungal cellulosomes for biomass hydrolysis.</title>
        <authorList>
            <consortium name="DOE Joint Genome Institute"/>
            <person name="Haitjema C.H."/>
            <person name="Gilmore S.P."/>
            <person name="Henske J.K."/>
            <person name="Solomon K.V."/>
            <person name="De Groot R."/>
            <person name="Kuo A."/>
            <person name="Mondo S.J."/>
            <person name="Salamov A.A."/>
            <person name="Labutti K."/>
            <person name="Zhao Z."/>
            <person name="Chiniquy J."/>
            <person name="Barry K."/>
            <person name="Brewer H.M."/>
            <person name="Purvine S.O."/>
            <person name="Wright A.T."/>
            <person name="Boxma B."/>
            <person name="Van Alen T."/>
            <person name="Hackstein J.H."/>
            <person name="Baker S.E."/>
            <person name="Grigoriev I.V."/>
            <person name="O'Malley M.A."/>
        </authorList>
    </citation>
    <scope>NUCLEOTIDE SEQUENCE [LARGE SCALE GENOMIC DNA]</scope>
    <source>
        <strain evidence="4">finn</strain>
    </source>
</reference>
<gene>
    <name evidence="3" type="ORF">BCR36DRAFT_6178</name>
</gene>
<name>A0A1Y1VQB2_9FUNG</name>
<feature type="compositionally biased region" description="Basic and acidic residues" evidence="2">
    <location>
        <begin position="454"/>
        <end position="464"/>
    </location>
</feature>
<feature type="compositionally biased region" description="Basic residues" evidence="2">
    <location>
        <begin position="431"/>
        <end position="452"/>
    </location>
</feature>
<dbReference type="STRING" id="1754191.A0A1Y1VQB2"/>